<protein>
    <submittedName>
        <fullName evidence="2">Uncharacterized protein</fullName>
    </submittedName>
</protein>
<feature type="compositionally biased region" description="Basic and acidic residues" evidence="1">
    <location>
        <begin position="54"/>
        <end position="68"/>
    </location>
</feature>
<dbReference type="EMBL" id="GEVK01003552">
    <property type="protein sequence ID" value="JAU49280.1"/>
    <property type="molecule type" value="Transcribed_RNA"/>
</dbReference>
<feature type="region of interest" description="Disordered" evidence="1">
    <location>
        <begin position="1"/>
        <end position="24"/>
    </location>
</feature>
<sequence>MASDSQTATAVTSEKPSENKLNEEAKLMEKEIVLPETADVVKDKPVSDSNLTVTKEDQNPAGEPEKESPVVVEEVAAVVKAEESTEKGKDENGEKVAEQVELKEPTLVKESVEEVSVAPVDEEKGENGEKQVAEQVELKEPILVKEVAEEVNASPVDEEKAEERREDENGEKKVAEQQVELKEPILLKEVNVEEVHVEAVDTEKAEEKQTVESVVEEDNKELVEVSESTGEAGGKHVEPVDVQSVRDVSAETAEVNIRDVEVLEVEPKPEDSQKVETQPEKAKEVAPEVEIVKAEEAPETTEEAKVEGKLEDKIVETEDSGINLKEEKTSASCPEEISPTNKDLDTAPKKEAEEDASSHADVIEKAMTEEKNVVDEPSKDEKASESVSTLSPEKSVPTKEDSDTSTKQETGGNISSPAVDVIEKAITEEKHVVEETSKDEKENASEARDVVTKLPTEDDNIKKDTETPAAVDVKSEETLKETDTESTEKETSENKQEESVTEKVAEVVETAPVVEESNEPKQQPEVTTKEVPVKPKNSNSIMSKVKQSLVKAKKAIIGKSPSSKTMSTEDAKGEIKVK</sequence>
<gene>
    <name evidence="2" type="ORF">LC_TR978_c0_g1_i1_g.2565</name>
    <name evidence="3" type="ORF">LE_TR10503_c0_g1_i1_g.35188</name>
</gene>
<feature type="compositionally biased region" description="Basic and acidic residues" evidence="1">
    <location>
        <begin position="342"/>
        <end position="384"/>
    </location>
</feature>
<feature type="compositionally biased region" description="Basic and acidic residues" evidence="1">
    <location>
        <begin position="157"/>
        <end position="176"/>
    </location>
</feature>
<feature type="compositionally biased region" description="Polar residues" evidence="1">
    <location>
        <begin position="536"/>
        <end position="546"/>
    </location>
</feature>
<accession>A0A1J3G395</accession>
<feature type="region of interest" description="Disordered" evidence="1">
    <location>
        <begin position="260"/>
        <end position="578"/>
    </location>
</feature>
<feature type="compositionally biased region" description="Basic and acidic residues" evidence="1">
    <location>
        <begin position="80"/>
        <end position="112"/>
    </location>
</feature>
<evidence type="ECO:0000313" key="2">
    <source>
        <dbReference type="EMBL" id="JAU49280.1"/>
    </source>
</evidence>
<feature type="region of interest" description="Disordered" evidence="1">
    <location>
        <begin position="198"/>
        <end position="242"/>
    </location>
</feature>
<feature type="region of interest" description="Disordered" evidence="1">
    <location>
        <begin position="37"/>
        <end position="135"/>
    </location>
</feature>
<feature type="compositionally biased region" description="Polar residues" evidence="1">
    <location>
        <begin position="1"/>
        <end position="14"/>
    </location>
</feature>
<feature type="compositionally biased region" description="Basic and acidic residues" evidence="1">
    <location>
        <begin position="121"/>
        <end position="135"/>
    </location>
</feature>
<feature type="compositionally biased region" description="Basic and acidic residues" evidence="1">
    <location>
        <begin position="421"/>
        <end position="466"/>
    </location>
</feature>
<name>A0A1J3G395_NOCCA</name>
<evidence type="ECO:0000313" key="3">
    <source>
        <dbReference type="EMBL" id="JAU58656.1"/>
    </source>
</evidence>
<evidence type="ECO:0000256" key="1">
    <source>
        <dbReference type="SAM" id="MobiDB-lite"/>
    </source>
</evidence>
<organism evidence="2">
    <name type="scientific">Noccaea caerulescens</name>
    <name type="common">Alpine penny-cress</name>
    <name type="synonym">Thlaspi caerulescens</name>
    <dbReference type="NCBI Taxonomy" id="107243"/>
    <lineage>
        <taxon>Eukaryota</taxon>
        <taxon>Viridiplantae</taxon>
        <taxon>Streptophyta</taxon>
        <taxon>Embryophyta</taxon>
        <taxon>Tracheophyta</taxon>
        <taxon>Spermatophyta</taxon>
        <taxon>Magnoliopsida</taxon>
        <taxon>eudicotyledons</taxon>
        <taxon>Gunneridae</taxon>
        <taxon>Pentapetalae</taxon>
        <taxon>rosids</taxon>
        <taxon>malvids</taxon>
        <taxon>Brassicales</taxon>
        <taxon>Brassicaceae</taxon>
        <taxon>Coluteocarpeae</taxon>
        <taxon>Noccaea</taxon>
    </lineage>
</organism>
<reference evidence="2" key="1">
    <citation type="submission" date="2016-07" db="EMBL/GenBank/DDBJ databases">
        <title>De novo transcriptome assembly of four accessions of the metal hyperaccumulator plant Noccaea caerulescens.</title>
        <authorList>
            <person name="Blande D."/>
            <person name="Halimaa P."/>
            <person name="Tervahauta A.I."/>
            <person name="Aarts M.G."/>
            <person name="Karenlampi S.O."/>
        </authorList>
    </citation>
    <scope>NUCLEOTIDE SEQUENCE</scope>
</reference>
<dbReference type="PANTHER" id="PTHR37729">
    <property type="entry name" value="NEUROFILAMENT PROTEIN-LIKE PROTEIN"/>
    <property type="match status" value="1"/>
</dbReference>
<feature type="region of interest" description="Disordered" evidence="1">
    <location>
        <begin position="148"/>
        <end position="176"/>
    </location>
</feature>
<dbReference type="EMBL" id="GEVL01018685">
    <property type="protein sequence ID" value="JAU58656.1"/>
    <property type="molecule type" value="Transcribed_RNA"/>
</dbReference>
<dbReference type="PANTHER" id="PTHR37729:SF1">
    <property type="entry name" value="NEUROFILAMENT PROTEIN-LIKE PROTEIN"/>
    <property type="match status" value="1"/>
</dbReference>
<feature type="compositionally biased region" description="Basic and acidic residues" evidence="1">
    <location>
        <begin position="15"/>
        <end position="24"/>
    </location>
</feature>
<feature type="compositionally biased region" description="Basic and acidic residues" evidence="1">
    <location>
        <begin position="37"/>
        <end position="46"/>
    </location>
</feature>
<dbReference type="AlphaFoldDB" id="A0A1J3G395"/>
<feature type="compositionally biased region" description="Basic and acidic residues" evidence="1">
    <location>
        <begin position="198"/>
        <end position="210"/>
    </location>
</feature>
<feature type="compositionally biased region" description="Basic and acidic residues" evidence="1">
    <location>
        <begin position="260"/>
        <end position="316"/>
    </location>
</feature>
<feature type="compositionally biased region" description="Basic and acidic residues" evidence="1">
    <location>
        <begin position="396"/>
        <end position="406"/>
    </location>
</feature>
<feature type="compositionally biased region" description="Basic and acidic residues" evidence="1">
    <location>
        <begin position="567"/>
        <end position="578"/>
    </location>
</feature>
<feature type="compositionally biased region" description="Low complexity" evidence="1">
    <location>
        <begin position="69"/>
        <end position="79"/>
    </location>
</feature>
<feature type="compositionally biased region" description="Polar residues" evidence="1">
    <location>
        <begin position="407"/>
        <end position="416"/>
    </location>
</feature>
<proteinExistence type="predicted"/>
<feature type="compositionally biased region" description="Basic and acidic residues" evidence="1">
    <location>
        <begin position="473"/>
        <end position="506"/>
    </location>
</feature>